<dbReference type="PROSITE" id="PS00622">
    <property type="entry name" value="HTH_LUXR_1"/>
    <property type="match status" value="1"/>
</dbReference>
<feature type="domain" description="HTH luxR-type" evidence="6">
    <location>
        <begin position="140"/>
        <end position="205"/>
    </location>
</feature>
<feature type="modified residue" description="4-aspartylphosphate" evidence="5">
    <location>
        <position position="53"/>
    </location>
</feature>
<keyword evidence="3" id="KW-0238">DNA-binding</keyword>
<keyword evidence="2" id="KW-0805">Transcription regulation</keyword>
<evidence type="ECO:0000256" key="2">
    <source>
        <dbReference type="ARBA" id="ARBA00023015"/>
    </source>
</evidence>
<evidence type="ECO:0000256" key="1">
    <source>
        <dbReference type="ARBA" id="ARBA00022553"/>
    </source>
</evidence>
<dbReference type="InterPro" id="IPR011006">
    <property type="entry name" value="CheY-like_superfamily"/>
</dbReference>
<feature type="domain" description="Response regulatory" evidence="7">
    <location>
        <begin position="3"/>
        <end position="118"/>
    </location>
</feature>
<dbReference type="RefSeq" id="WP_215381067.1">
    <property type="nucleotide sequence ID" value="NZ_JAGTIS010000024.1"/>
</dbReference>
<dbReference type="EMBL" id="JAGTIS010000024">
    <property type="protein sequence ID" value="MBT8769296.1"/>
    <property type="molecule type" value="Genomic_DNA"/>
</dbReference>
<dbReference type="InterPro" id="IPR000792">
    <property type="entry name" value="Tscrpt_reg_LuxR_C"/>
</dbReference>
<evidence type="ECO:0000256" key="3">
    <source>
        <dbReference type="ARBA" id="ARBA00023125"/>
    </source>
</evidence>
<evidence type="ECO:0000256" key="4">
    <source>
        <dbReference type="ARBA" id="ARBA00023163"/>
    </source>
</evidence>
<comment type="caution">
    <text evidence="8">The sequence shown here is derived from an EMBL/GenBank/DDBJ whole genome shotgun (WGS) entry which is preliminary data.</text>
</comment>
<keyword evidence="1 5" id="KW-0597">Phosphoprotein</keyword>
<dbReference type="CDD" id="cd06170">
    <property type="entry name" value="LuxR_C_like"/>
    <property type="match status" value="1"/>
</dbReference>
<dbReference type="PANTHER" id="PTHR43214">
    <property type="entry name" value="TWO-COMPONENT RESPONSE REGULATOR"/>
    <property type="match status" value="1"/>
</dbReference>
<dbReference type="InterPro" id="IPR001789">
    <property type="entry name" value="Sig_transdc_resp-reg_receiver"/>
</dbReference>
<dbReference type="PRINTS" id="PR00038">
    <property type="entry name" value="HTHLUXR"/>
</dbReference>
<evidence type="ECO:0000259" key="7">
    <source>
        <dbReference type="PROSITE" id="PS50110"/>
    </source>
</evidence>
<evidence type="ECO:0000313" key="8">
    <source>
        <dbReference type="EMBL" id="MBT8769296.1"/>
    </source>
</evidence>
<dbReference type="PROSITE" id="PS50110">
    <property type="entry name" value="RESPONSE_REGULATORY"/>
    <property type="match status" value="1"/>
</dbReference>
<dbReference type="Pfam" id="PF00072">
    <property type="entry name" value="Response_reg"/>
    <property type="match status" value="1"/>
</dbReference>
<proteinExistence type="predicted"/>
<protein>
    <submittedName>
        <fullName evidence="8">Response regulator transcription factor</fullName>
    </submittedName>
</protein>
<dbReference type="PROSITE" id="PS50043">
    <property type="entry name" value="HTH_LUXR_2"/>
    <property type="match status" value="1"/>
</dbReference>
<gene>
    <name evidence="8" type="ORF">J7302_24620</name>
</gene>
<name>A0ABS5XQB6_9GAMM</name>
<sequence>MCKVLLIDDQPMSRLAVSVLLEQEGIEVVGEADNGVSGISLARSLEPELVILDISLPKLDGLEVLTRLRQSLGECKLLVLTALPASLYASRCLKAGANGFLSKQEGLENMRMAIKSVISGYSLFPGEAHASRSQQLHREPGTGLDDLSDRELAVLRKLANGKNNKEIAEQLFISHKTVSTYKSRLMEKLNTRRLVDLIDFARQNELCA</sequence>
<reference evidence="8 9" key="1">
    <citation type="submission" date="2021-04" db="EMBL/GenBank/DDBJ databases">
        <title>Pseudomonas boanensis sp. nov., a bacterium isolated from river water used for household purposes in Boane District, Mozambique.</title>
        <authorList>
            <person name="Nicklasson M."/>
            <person name="Martin-Rodriguez A.J."/>
            <person name="Thorell K."/>
            <person name="Neves L."/>
            <person name="Mussagy A."/>
            <person name="Rydberg H.A."/>
            <person name="Hernroth B."/>
            <person name="Svensson-Stadler L."/>
            <person name="Sjoling A."/>
        </authorList>
    </citation>
    <scope>NUCLEOTIDE SEQUENCE [LARGE SCALE GENOMIC DNA]</scope>
    <source>
        <strain evidence="8 9">DB1</strain>
    </source>
</reference>
<evidence type="ECO:0000256" key="5">
    <source>
        <dbReference type="PROSITE-ProRule" id="PRU00169"/>
    </source>
</evidence>
<dbReference type="PANTHER" id="PTHR43214:SF41">
    <property type="entry name" value="NITRATE_NITRITE RESPONSE REGULATOR PROTEIN NARP"/>
    <property type="match status" value="1"/>
</dbReference>
<accession>A0ABS5XQB6</accession>
<dbReference type="Gene3D" id="3.40.50.2300">
    <property type="match status" value="1"/>
</dbReference>
<dbReference type="InterPro" id="IPR058245">
    <property type="entry name" value="NreC/VraR/RcsB-like_REC"/>
</dbReference>
<evidence type="ECO:0000313" key="9">
    <source>
        <dbReference type="Proteomes" id="UP001519667"/>
    </source>
</evidence>
<dbReference type="InterPro" id="IPR039420">
    <property type="entry name" value="WalR-like"/>
</dbReference>
<dbReference type="SUPFAM" id="SSF52172">
    <property type="entry name" value="CheY-like"/>
    <property type="match status" value="1"/>
</dbReference>
<dbReference type="SMART" id="SM00421">
    <property type="entry name" value="HTH_LUXR"/>
    <property type="match status" value="1"/>
</dbReference>
<keyword evidence="9" id="KW-1185">Reference proteome</keyword>
<dbReference type="Pfam" id="PF00196">
    <property type="entry name" value="GerE"/>
    <property type="match status" value="1"/>
</dbReference>
<dbReference type="Proteomes" id="UP001519667">
    <property type="component" value="Unassembled WGS sequence"/>
</dbReference>
<dbReference type="SMART" id="SM00448">
    <property type="entry name" value="REC"/>
    <property type="match status" value="1"/>
</dbReference>
<organism evidence="8 9">
    <name type="scientific">Metapseudomonas boanensis</name>
    <dbReference type="NCBI Taxonomy" id="2822138"/>
    <lineage>
        <taxon>Bacteria</taxon>
        <taxon>Pseudomonadati</taxon>
        <taxon>Pseudomonadota</taxon>
        <taxon>Gammaproteobacteria</taxon>
        <taxon>Pseudomonadales</taxon>
        <taxon>Pseudomonadaceae</taxon>
        <taxon>Metapseudomonas</taxon>
    </lineage>
</organism>
<keyword evidence="4" id="KW-0804">Transcription</keyword>
<dbReference type="CDD" id="cd17535">
    <property type="entry name" value="REC_NarL-like"/>
    <property type="match status" value="1"/>
</dbReference>
<evidence type="ECO:0000259" key="6">
    <source>
        <dbReference type="PROSITE" id="PS50043"/>
    </source>
</evidence>